<evidence type="ECO:0000313" key="3">
    <source>
        <dbReference type="Proteomes" id="UP001234495"/>
    </source>
</evidence>
<evidence type="ECO:0000259" key="1">
    <source>
        <dbReference type="Pfam" id="PF11796"/>
    </source>
</evidence>
<keyword evidence="3" id="KW-1185">Reference proteome</keyword>
<feature type="domain" description="Conserved hypothetical protein CHP02679 N terminus" evidence="1">
    <location>
        <begin position="35"/>
        <end position="82"/>
    </location>
</feature>
<dbReference type="RefSeq" id="WP_307339329.1">
    <property type="nucleotide sequence ID" value="NZ_JAUSUD010000005.1"/>
</dbReference>
<proteinExistence type="predicted"/>
<accession>A0ABT9ZFE3</accession>
<dbReference type="Pfam" id="PF11796">
    <property type="entry name" value="DUF3323"/>
    <property type="match status" value="1"/>
</dbReference>
<organism evidence="2 3">
    <name type="scientific">Metabacillus malikii</name>
    <dbReference type="NCBI Taxonomy" id="1504265"/>
    <lineage>
        <taxon>Bacteria</taxon>
        <taxon>Bacillati</taxon>
        <taxon>Bacillota</taxon>
        <taxon>Bacilli</taxon>
        <taxon>Bacillales</taxon>
        <taxon>Bacillaceae</taxon>
        <taxon>Metabacillus</taxon>
    </lineage>
</organism>
<reference evidence="2 3" key="1">
    <citation type="submission" date="2023-07" db="EMBL/GenBank/DDBJ databases">
        <title>Genomic Encyclopedia of Type Strains, Phase IV (KMG-IV): sequencing the most valuable type-strain genomes for metagenomic binning, comparative biology and taxonomic classification.</title>
        <authorList>
            <person name="Goeker M."/>
        </authorList>
    </citation>
    <scope>NUCLEOTIDE SEQUENCE [LARGE SCALE GENOMIC DNA]</scope>
    <source>
        <strain evidence="2 3">DSM 29005</strain>
    </source>
</reference>
<dbReference type="InterPro" id="IPR024466">
    <property type="entry name" value="CHP02679_N"/>
</dbReference>
<protein>
    <recommendedName>
        <fullName evidence="1">Conserved hypothetical protein CHP02679 N terminus domain-containing protein</fullName>
    </recommendedName>
</protein>
<name>A0ABT9ZFE3_9BACI</name>
<evidence type="ECO:0000313" key="2">
    <source>
        <dbReference type="EMBL" id="MDQ0230283.1"/>
    </source>
</evidence>
<sequence>MNKLQDAINYFKNEAGYSRLFEKFAAKMESIGHIGGSITISNLTDNEKKVLRNWFGRDYTKKTSTTVSLKKFEKQLEDTRFQG</sequence>
<dbReference type="Proteomes" id="UP001234495">
    <property type="component" value="Unassembled WGS sequence"/>
</dbReference>
<dbReference type="EMBL" id="JAUSUD010000005">
    <property type="protein sequence ID" value="MDQ0230283.1"/>
    <property type="molecule type" value="Genomic_DNA"/>
</dbReference>
<comment type="caution">
    <text evidence="2">The sequence shown here is derived from an EMBL/GenBank/DDBJ whole genome shotgun (WGS) entry which is preliminary data.</text>
</comment>
<gene>
    <name evidence="2" type="ORF">J2S19_001537</name>
</gene>